<dbReference type="AlphaFoldDB" id="A0A0N4UGL4"/>
<gene>
    <name evidence="2" type="ORF">DME_LOCUS1283</name>
</gene>
<proteinExistence type="predicted"/>
<sequence length="704" mass="80584">MDEKTSLKGDKYQVIALCALKCLEYKTEINSGEKLSSLFEELEKVKHGIIARNPSFSSHIVFIDTAVHFLRNEGRFEISKSFHSLQPLCHFSKMDSGINKTVSFSKQSVPTAATIPQQFSDIQEKETINTIEKSRNGRACPKKFLKPSYDFEPTRSFESKMHGDDDCNWPILFDNMYEESGTTINPSYSVFQCLLAALVYCRLTGQRFMIDIKFEPVEFSDKPRTCLVNEMRNFNDEYVEPMRQNREYNDVIEAYKKKIEALDCENFKSMESPKNSEIESENKEGRVDMFDSRELIFDKEVMANIASQLNAIHAEFAGRPPPESVSSHCWRSKIPKCPEILKNYKSSEKDREDTVDTTDLRELIFNKEVMAKIAAQLNAIHAEFAGQFPPEPSCSTCRCCVENISEPSVFSEWSENRRIIEGKKFQERMANPLSWSKVKPFPLPKTLSSFLFWQARQLDKIALCKFVPKLSGKCEIKKFVDLVHKEDIKKFSRSSESFSTIYMTIPRGTDTTGNVSSSQASTKDIIPNRPVNNLPELLDWKDKQDALLKIIQNRMQEKSLTQHGLSTHYHAPDLDENVKSPWDMQNSLDQVEKPLSATEIVQLMKADVPFLLVSQSFAYLTTYNALIVSWTVISLKLLADGLAREQSKDFSSFADQDSFDIYDESECEIYRDKELCKQYNEDPSGSTSKSMANCMTSRPVSYVS</sequence>
<evidence type="ECO:0000313" key="5">
    <source>
        <dbReference type="WBParaSite" id="DME_0000663901-mRNA-1"/>
    </source>
</evidence>
<reference evidence="2 4" key="2">
    <citation type="submission" date="2018-11" db="EMBL/GenBank/DDBJ databases">
        <authorList>
            <consortium name="Pathogen Informatics"/>
        </authorList>
    </citation>
    <scope>NUCLEOTIDE SEQUENCE [LARGE SCALE GENOMIC DNA]</scope>
</reference>
<reference evidence="5" key="1">
    <citation type="submission" date="2017-02" db="UniProtKB">
        <authorList>
            <consortium name="WormBaseParasite"/>
        </authorList>
    </citation>
    <scope>IDENTIFICATION</scope>
</reference>
<protein>
    <submittedName>
        <fullName evidence="5">Rad21_Rec8 domain-containing protein</fullName>
    </submittedName>
</protein>
<name>A0A0N4UGL4_DRAME</name>
<organism evidence="3 5">
    <name type="scientific">Dracunculus medinensis</name>
    <name type="common">Guinea worm</name>
    <dbReference type="NCBI Taxonomy" id="318479"/>
    <lineage>
        <taxon>Eukaryota</taxon>
        <taxon>Metazoa</taxon>
        <taxon>Ecdysozoa</taxon>
        <taxon>Nematoda</taxon>
        <taxon>Chromadorea</taxon>
        <taxon>Rhabditida</taxon>
        <taxon>Spirurina</taxon>
        <taxon>Dracunculoidea</taxon>
        <taxon>Dracunculidae</taxon>
        <taxon>Dracunculus</taxon>
    </lineage>
</organism>
<feature type="region of interest" description="Disordered" evidence="1">
    <location>
        <begin position="681"/>
        <end position="704"/>
    </location>
</feature>
<evidence type="ECO:0000256" key="1">
    <source>
        <dbReference type="SAM" id="MobiDB-lite"/>
    </source>
</evidence>
<dbReference type="EMBL" id="UYYG01000017">
    <property type="protein sequence ID" value="VDN51310.1"/>
    <property type="molecule type" value="Genomic_DNA"/>
</dbReference>
<keyword evidence="4" id="KW-1185">Reference proteome</keyword>
<accession>A0A0N4UGL4</accession>
<dbReference type="WBParaSite" id="DME_0000663901-mRNA-1">
    <property type="protein sequence ID" value="DME_0000663901-mRNA-1"/>
    <property type="gene ID" value="DME_0000663901"/>
</dbReference>
<evidence type="ECO:0000313" key="4">
    <source>
        <dbReference type="Proteomes" id="UP000274756"/>
    </source>
</evidence>
<dbReference type="Proteomes" id="UP000274756">
    <property type="component" value="Unassembled WGS sequence"/>
</dbReference>
<dbReference type="Proteomes" id="UP000038040">
    <property type="component" value="Unplaced"/>
</dbReference>
<evidence type="ECO:0000313" key="3">
    <source>
        <dbReference type="Proteomes" id="UP000038040"/>
    </source>
</evidence>
<evidence type="ECO:0000313" key="2">
    <source>
        <dbReference type="EMBL" id="VDN51310.1"/>
    </source>
</evidence>